<keyword evidence="2" id="KW-1185">Reference proteome</keyword>
<gene>
    <name evidence="1" type="ORF">LS74_010435</name>
</gene>
<name>A0A4U8SVX8_9HELI</name>
<proteinExistence type="predicted"/>
<reference evidence="1 2" key="1">
    <citation type="journal article" date="2014" name="Genome Announc.">
        <title>Draft genome sequences of eight enterohepatic helicobacter species isolated from both laboratory and wild rodents.</title>
        <authorList>
            <person name="Sheh A."/>
            <person name="Shen Z."/>
            <person name="Fox J.G."/>
        </authorList>
    </citation>
    <scope>NUCLEOTIDE SEQUENCE [LARGE SCALE GENOMIC DNA]</scope>
    <source>
        <strain evidence="1 2">MIT 96-1001</strain>
    </source>
</reference>
<accession>A0A4U8SVX8</accession>
<sequence length="94" mass="12103">MQDSRIYFKDFLEDLTFKIYYDEDFRLNLESFLINKNEILRFVYRYGYDFLLQSFKIFNKDEFYYRRIKEFLNINDLEFKELFELYRYKIILEE</sequence>
<protein>
    <submittedName>
        <fullName evidence="1">Uncharacterized protein</fullName>
    </submittedName>
</protein>
<organism evidence="1 2">
    <name type="scientific">Helicobacter magdeburgensis</name>
    <dbReference type="NCBI Taxonomy" id="471858"/>
    <lineage>
        <taxon>Bacteria</taxon>
        <taxon>Pseudomonadati</taxon>
        <taxon>Campylobacterota</taxon>
        <taxon>Epsilonproteobacteria</taxon>
        <taxon>Campylobacterales</taxon>
        <taxon>Helicobacteraceae</taxon>
        <taxon>Helicobacter</taxon>
    </lineage>
</organism>
<comment type="caution">
    <text evidence="1">The sequence shown here is derived from an EMBL/GenBank/DDBJ whole genome shotgun (WGS) entry which is preliminary data.</text>
</comment>
<evidence type="ECO:0000313" key="1">
    <source>
        <dbReference type="EMBL" id="TLD91080.1"/>
    </source>
</evidence>
<dbReference type="Proteomes" id="UP000029921">
    <property type="component" value="Unassembled WGS sequence"/>
</dbReference>
<dbReference type="EMBL" id="JRPE02000027">
    <property type="protein sequence ID" value="TLD91080.1"/>
    <property type="molecule type" value="Genomic_DNA"/>
</dbReference>
<evidence type="ECO:0000313" key="2">
    <source>
        <dbReference type="Proteomes" id="UP000029921"/>
    </source>
</evidence>
<dbReference type="AlphaFoldDB" id="A0A4U8SVX8"/>